<dbReference type="RefSeq" id="WP_084273057.1">
    <property type="nucleotide sequence ID" value="NZ_FWYE01000003.1"/>
</dbReference>
<reference evidence="1 2" key="1">
    <citation type="submission" date="2017-04" db="EMBL/GenBank/DDBJ databases">
        <authorList>
            <person name="Varghese N."/>
            <person name="Submissions S."/>
        </authorList>
    </citation>
    <scope>NUCLEOTIDE SEQUENCE [LARGE SCALE GENOMIC DNA]</scope>
    <source>
        <strain evidence="1 2">DSM 9789</strain>
    </source>
</reference>
<protein>
    <submittedName>
        <fullName evidence="1">Uncharacterized protein</fullName>
    </submittedName>
</protein>
<keyword evidence="2" id="KW-1185">Reference proteome</keyword>
<dbReference type="AlphaFoldDB" id="A0A8G2L8E8"/>
<organism evidence="1 2">
    <name type="scientific">Picrophilus torridus (strain ATCC 700027 / DSM 9790 / JCM 10055 / NBRC 100828 / KAW 2/3)</name>
    <dbReference type="NCBI Taxonomy" id="1122961"/>
    <lineage>
        <taxon>Archaea</taxon>
        <taxon>Methanobacteriati</taxon>
        <taxon>Thermoplasmatota</taxon>
        <taxon>Thermoplasmata</taxon>
        <taxon>Thermoplasmatales</taxon>
        <taxon>Picrophilaceae</taxon>
        <taxon>Picrophilus</taxon>
    </lineage>
</organism>
<sequence>MSVRTDIENLKKQKEILEDFISKLNDAMEDAVTSINDKTDDLELNDDDEQILTEVSLLSEAVEVDMMHLLRDLEELVQGMDDMDKKFKLSK</sequence>
<evidence type="ECO:0000313" key="2">
    <source>
        <dbReference type="Proteomes" id="UP000192315"/>
    </source>
</evidence>
<proteinExistence type="predicted"/>
<dbReference type="EMBL" id="FWYE01000003">
    <property type="protein sequence ID" value="SMD31365.1"/>
    <property type="molecule type" value="Genomic_DNA"/>
</dbReference>
<accession>A0A8G2L8E8</accession>
<name>A0A8G2L8E8_PICTO</name>
<comment type="caution">
    <text evidence="1">The sequence shown here is derived from an EMBL/GenBank/DDBJ whole genome shotgun (WGS) entry which is preliminary data.</text>
</comment>
<dbReference type="Proteomes" id="UP000192315">
    <property type="component" value="Unassembled WGS sequence"/>
</dbReference>
<evidence type="ECO:0000313" key="1">
    <source>
        <dbReference type="EMBL" id="SMD31365.1"/>
    </source>
</evidence>
<gene>
    <name evidence="1" type="ORF">SAMN02745355_1295</name>
</gene>